<dbReference type="STRING" id="156994.SAMN04488028_105123"/>
<dbReference type="InterPro" id="IPR052176">
    <property type="entry name" value="Glycosyl_Hydrlase_43_Enz"/>
</dbReference>
<accession>A0A1M6SRH0</accession>
<dbReference type="PANTHER" id="PTHR43772:SF2">
    <property type="entry name" value="PUTATIVE (AFU_ORTHOLOGUE AFUA_2G04480)-RELATED"/>
    <property type="match status" value="1"/>
</dbReference>
<keyword evidence="4" id="KW-0119">Carbohydrate metabolism</keyword>
<evidence type="ECO:0000256" key="6">
    <source>
        <dbReference type="PIRSR" id="PIRSR606710-1"/>
    </source>
</evidence>
<sequence>MKAITITTFTSFFLLTLMGSILSCQKKGDEVKNEKRIANPISEIACADPSIVQYEGKYYIYATVDPWGGEELVVLESDDFLHWERKHIQWPNLTDCSSPTSGRDRVWAPGVTQGKDGRFYMYVTVHNEIWVGESDRPLGPWRNAKEDGTPLIKGDMFPEYHMIDAEAFVDTDGQAYLYWGSGLNWENGHCFVVPLAEDMVTFDAAEIRDVTPPNYFEAPYMLKKDGKYHLMYSQGKCVDRTYMIRSAVGDTPYGPWVEEESSPIVSTSVDSTTLGPGHHTVFQQGGQDYILYHRIRDNNGTLLRELAIDSLNFDPVGQMKTVKANAGVVAF</sequence>
<proteinExistence type="inferred from homology"/>
<keyword evidence="10" id="KW-1185">Reference proteome</keyword>
<dbReference type="SUPFAM" id="SSF75005">
    <property type="entry name" value="Arabinanase/levansucrase/invertase"/>
    <property type="match status" value="1"/>
</dbReference>
<dbReference type="Pfam" id="PF04616">
    <property type="entry name" value="Glyco_hydro_43"/>
    <property type="match status" value="1"/>
</dbReference>
<comment type="similarity">
    <text evidence="1 8">Belongs to the glycosyl hydrolase 43 family.</text>
</comment>
<evidence type="ECO:0000256" key="2">
    <source>
        <dbReference type="ARBA" id="ARBA00022651"/>
    </source>
</evidence>
<dbReference type="EMBL" id="FRAA01000005">
    <property type="protein sequence ID" value="SHK47285.1"/>
    <property type="molecule type" value="Genomic_DNA"/>
</dbReference>
<keyword evidence="3 8" id="KW-0378">Hydrolase</keyword>
<evidence type="ECO:0000256" key="5">
    <source>
        <dbReference type="ARBA" id="ARBA00023295"/>
    </source>
</evidence>
<dbReference type="InterPro" id="IPR006710">
    <property type="entry name" value="Glyco_hydro_43"/>
</dbReference>
<evidence type="ECO:0000256" key="7">
    <source>
        <dbReference type="PIRSR" id="PIRSR606710-2"/>
    </source>
</evidence>
<dbReference type="RefSeq" id="WP_073123218.1">
    <property type="nucleotide sequence ID" value="NZ_FRAA01000005.1"/>
</dbReference>
<dbReference type="PANTHER" id="PTHR43772">
    <property type="entry name" value="ENDO-1,4-BETA-XYLANASE"/>
    <property type="match status" value="1"/>
</dbReference>
<feature type="site" description="Important for catalytic activity, responsible for pKa modulation of the active site Glu and correct orientation of both the proton donor and substrate" evidence="7">
    <location>
        <position position="164"/>
    </location>
</feature>
<dbReference type="InterPro" id="IPR023296">
    <property type="entry name" value="Glyco_hydro_beta-prop_sf"/>
</dbReference>
<organism evidence="9 10">
    <name type="scientific">Reichenbachiella agariperforans</name>
    <dbReference type="NCBI Taxonomy" id="156994"/>
    <lineage>
        <taxon>Bacteria</taxon>
        <taxon>Pseudomonadati</taxon>
        <taxon>Bacteroidota</taxon>
        <taxon>Cytophagia</taxon>
        <taxon>Cytophagales</taxon>
        <taxon>Reichenbachiellaceae</taxon>
        <taxon>Reichenbachiella</taxon>
    </lineage>
</organism>
<keyword evidence="5 8" id="KW-0326">Glycosidase</keyword>
<protein>
    <submittedName>
        <fullName evidence="9">Glycosyl hydrolases family 43</fullName>
    </submittedName>
</protein>
<feature type="active site" description="Proton donor" evidence="6">
    <location>
        <position position="217"/>
    </location>
</feature>
<feature type="active site" description="Proton acceptor" evidence="6">
    <location>
        <position position="48"/>
    </location>
</feature>
<evidence type="ECO:0000256" key="1">
    <source>
        <dbReference type="ARBA" id="ARBA00009865"/>
    </source>
</evidence>
<evidence type="ECO:0000256" key="4">
    <source>
        <dbReference type="ARBA" id="ARBA00023277"/>
    </source>
</evidence>
<keyword evidence="2" id="KW-0858">Xylan degradation</keyword>
<reference evidence="10" key="1">
    <citation type="submission" date="2016-11" db="EMBL/GenBank/DDBJ databases">
        <authorList>
            <person name="Varghese N."/>
            <person name="Submissions S."/>
        </authorList>
    </citation>
    <scope>NUCLEOTIDE SEQUENCE [LARGE SCALE GENOMIC DNA]</scope>
    <source>
        <strain evidence="10">DSM 26134</strain>
    </source>
</reference>
<dbReference type="PROSITE" id="PS51257">
    <property type="entry name" value="PROKAR_LIPOPROTEIN"/>
    <property type="match status" value="1"/>
</dbReference>
<dbReference type="Gene3D" id="2.115.10.20">
    <property type="entry name" value="Glycosyl hydrolase domain, family 43"/>
    <property type="match status" value="1"/>
</dbReference>
<dbReference type="GO" id="GO:0004553">
    <property type="term" value="F:hydrolase activity, hydrolyzing O-glycosyl compounds"/>
    <property type="evidence" value="ECO:0007669"/>
    <property type="project" value="InterPro"/>
</dbReference>
<evidence type="ECO:0000313" key="10">
    <source>
        <dbReference type="Proteomes" id="UP000184474"/>
    </source>
</evidence>
<keyword evidence="2" id="KW-0624">Polysaccharide degradation</keyword>
<dbReference type="Proteomes" id="UP000184474">
    <property type="component" value="Unassembled WGS sequence"/>
</dbReference>
<dbReference type="CDD" id="cd18608">
    <property type="entry name" value="GH43_F5-8_typeC-like"/>
    <property type="match status" value="1"/>
</dbReference>
<evidence type="ECO:0000313" key="9">
    <source>
        <dbReference type="EMBL" id="SHK47285.1"/>
    </source>
</evidence>
<dbReference type="GO" id="GO:0045493">
    <property type="term" value="P:xylan catabolic process"/>
    <property type="evidence" value="ECO:0007669"/>
    <property type="project" value="UniProtKB-KW"/>
</dbReference>
<evidence type="ECO:0000256" key="3">
    <source>
        <dbReference type="ARBA" id="ARBA00022801"/>
    </source>
</evidence>
<dbReference type="AlphaFoldDB" id="A0A1M6SRH0"/>
<name>A0A1M6SRH0_REIAG</name>
<evidence type="ECO:0000256" key="8">
    <source>
        <dbReference type="RuleBase" id="RU361187"/>
    </source>
</evidence>
<gene>
    <name evidence="9" type="ORF">SAMN04488028_105123</name>
</gene>